<dbReference type="AlphaFoldDB" id="A0A9Q1JWU8"/>
<dbReference type="Proteomes" id="UP001153076">
    <property type="component" value="Unassembled WGS sequence"/>
</dbReference>
<sequence length="274" mass="30020">MDWLLVLRTQQVPCFQDIPHPGILSSTINAGGRGWGDCQVIFDKLEVAIGQRTETFLAAFLSCWLCKFILAVRDASCICPGTFSVASFMASGVGYCLPMAILMSIYNGLNEISHSVHLVEVGAIFLSISFMLAKNFDAYKLAVEASSSPGMVKFSGLGQANSKRPENSLVLGEVFTGIHPLSTDLRRLSWMTASYRELTFLLLSAFVQVLSLTIVRTTSSWSTTAPIDLIDNSVSIKTSIMFLIQKQCFTVTICLHAIEQGLKSYFLGDAIYGR</sequence>
<accession>A0A9Q1JWU8</accession>
<keyword evidence="2" id="KW-1185">Reference proteome</keyword>
<dbReference type="OrthoDB" id="913267at2759"/>
<gene>
    <name evidence="1" type="ORF">Cgig2_003564</name>
</gene>
<protein>
    <submittedName>
        <fullName evidence="1">Uncharacterized protein</fullName>
    </submittedName>
</protein>
<evidence type="ECO:0000313" key="2">
    <source>
        <dbReference type="Proteomes" id="UP001153076"/>
    </source>
</evidence>
<evidence type="ECO:0000313" key="1">
    <source>
        <dbReference type="EMBL" id="KAJ8432487.1"/>
    </source>
</evidence>
<reference evidence="1" key="1">
    <citation type="submission" date="2022-04" db="EMBL/GenBank/DDBJ databases">
        <title>Carnegiea gigantea Genome sequencing and assembly v2.</title>
        <authorList>
            <person name="Copetti D."/>
            <person name="Sanderson M.J."/>
            <person name="Burquez A."/>
            <person name="Wojciechowski M.F."/>
        </authorList>
    </citation>
    <scope>NUCLEOTIDE SEQUENCE</scope>
    <source>
        <strain evidence="1">SGP5-SGP5p</strain>
        <tissue evidence="1">Aerial part</tissue>
    </source>
</reference>
<dbReference type="EMBL" id="JAKOGI010000602">
    <property type="protein sequence ID" value="KAJ8432487.1"/>
    <property type="molecule type" value="Genomic_DNA"/>
</dbReference>
<organism evidence="1 2">
    <name type="scientific">Carnegiea gigantea</name>
    <dbReference type="NCBI Taxonomy" id="171969"/>
    <lineage>
        <taxon>Eukaryota</taxon>
        <taxon>Viridiplantae</taxon>
        <taxon>Streptophyta</taxon>
        <taxon>Embryophyta</taxon>
        <taxon>Tracheophyta</taxon>
        <taxon>Spermatophyta</taxon>
        <taxon>Magnoliopsida</taxon>
        <taxon>eudicotyledons</taxon>
        <taxon>Gunneridae</taxon>
        <taxon>Pentapetalae</taxon>
        <taxon>Caryophyllales</taxon>
        <taxon>Cactineae</taxon>
        <taxon>Cactaceae</taxon>
        <taxon>Cactoideae</taxon>
        <taxon>Echinocereeae</taxon>
        <taxon>Carnegiea</taxon>
    </lineage>
</organism>
<name>A0A9Q1JWU8_9CARY</name>
<proteinExistence type="predicted"/>
<comment type="caution">
    <text evidence="1">The sequence shown here is derived from an EMBL/GenBank/DDBJ whole genome shotgun (WGS) entry which is preliminary data.</text>
</comment>